<evidence type="ECO:0008006" key="4">
    <source>
        <dbReference type="Google" id="ProtNLM"/>
    </source>
</evidence>
<keyword evidence="3" id="KW-1185">Reference proteome</keyword>
<feature type="signal peptide" evidence="1">
    <location>
        <begin position="1"/>
        <end position="27"/>
    </location>
</feature>
<evidence type="ECO:0000313" key="2">
    <source>
        <dbReference type="EMBL" id="KAF2242425.1"/>
    </source>
</evidence>
<dbReference type="GeneID" id="54573457"/>
<keyword evidence="1" id="KW-0732">Signal</keyword>
<evidence type="ECO:0000313" key="3">
    <source>
        <dbReference type="Proteomes" id="UP000800094"/>
    </source>
</evidence>
<reference evidence="2" key="1">
    <citation type="journal article" date="2020" name="Stud. Mycol.">
        <title>101 Dothideomycetes genomes: a test case for predicting lifestyles and emergence of pathogens.</title>
        <authorList>
            <person name="Haridas S."/>
            <person name="Albert R."/>
            <person name="Binder M."/>
            <person name="Bloem J."/>
            <person name="Labutti K."/>
            <person name="Salamov A."/>
            <person name="Andreopoulos B."/>
            <person name="Baker S."/>
            <person name="Barry K."/>
            <person name="Bills G."/>
            <person name="Bluhm B."/>
            <person name="Cannon C."/>
            <person name="Castanera R."/>
            <person name="Culley D."/>
            <person name="Daum C."/>
            <person name="Ezra D."/>
            <person name="Gonzalez J."/>
            <person name="Henrissat B."/>
            <person name="Kuo A."/>
            <person name="Liang C."/>
            <person name="Lipzen A."/>
            <person name="Lutzoni F."/>
            <person name="Magnuson J."/>
            <person name="Mondo S."/>
            <person name="Nolan M."/>
            <person name="Ohm R."/>
            <person name="Pangilinan J."/>
            <person name="Park H.-J."/>
            <person name="Ramirez L."/>
            <person name="Alfaro M."/>
            <person name="Sun H."/>
            <person name="Tritt A."/>
            <person name="Yoshinaga Y."/>
            <person name="Zwiers L.-H."/>
            <person name="Turgeon B."/>
            <person name="Goodwin S."/>
            <person name="Spatafora J."/>
            <person name="Crous P."/>
            <person name="Grigoriev I."/>
        </authorList>
    </citation>
    <scope>NUCLEOTIDE SEQUENCE</scope>
    <source>
        <strain evidence="2">CBS 122368</strain>
    </source>
</reference>
<evidence type="ECO:0000256" key="1">
    <source>
        <dbReference type="SAM" id="SignalP"/>
    </source>
</evidence>
<dbReference type="AlphaFoldDB" id="A0A6A6HW61"/>
<sequence length="111" mass="12580">MLSYLHHGSRFTRIAVLQLTVLRSASAFDAHPGHTHSVSVFSYIYLTSPTACTLAHTAVHLFGSLTLSIFSRFKRFQSYSNRYYSHLTKLRPFAPLSISGRKRLRVLLHSA</sequence>
<name>A0A6A6HW61_9PLEO</name>
<accession>A0A6A6HW61</accession>
<gene>
    <name evidence="2" type="ORF">BU26DRAFT_161056</name>
</gene>
<proteinExistence type="predicted"/>
<dbReference type="RefSeq" id="XP_033677429.1">
    <property type="nucleotide sequence ID" value="XM_033820127.1"/>
</dbReference>
<feature type="chain" id="PRO_5025389189" description="Secreted protein" evidence="1">
    <location>
        <begin position="28"/>
        <end position="111"/>
    </location>
</feature>
<dbReference type="Proteomes" id="UP000800094">
    <property type="component" value="Unassembled WGS sequence"/>
</dbReference>
<organism evidence="2 3">
    <name type="scientific">Trematosphaeria pertusa</name>
    <dbReference type="NCBI Taxonomy" id="390896"/>
    <lineage>
        <taxon>Eukaryota</taxon>
        <taxon>Fungi</taxon>
        <taxon>Dikarya</taxon>
        <taxon>Ascomycota</taxon>
        <taxon>Pezizomycotina</taxon>
        <taxon>Dothideomycetes</taxon>
        <taxon>Pleosporomycetidae</taxon>
        <taxon>Pleosporales</taxon>
        <taxon>Massarineae</taxon>
        <taxon>Trematosphaeriaceae</taxon>
        <taxon>Trematosphaeria</taxon>
    </lineage>
</organism>
<dbReference type="EMBL" id="ML987208">
    <property type="protein sequence ID" value="KAF2242425.1"/>
    <property type="molecule type" value="Genomic_DNA"/>
</dbReference>
<protein>
    <recommendedName>
        <fullName evidence="4">Secreted protein</fullName>
    </recommendedName>
</protein>